<evidence type="ECO:0000313" key="3">
    <source>
        <dbReference type="EMBL" id="GAP67128.1"/>
    </source>
</evidence>
<feature type="chain" id="PRO_5005515061" description="DUF4440 domain-containing protein" evidence="1">
    <location>
        <begin position="23"/>
        <end position="174"/>
    </location>
</feature>
<keyword evidence="4" id="KW-1185">Reference proteome</keyword>
<dbReference type="InterPro" id="IPR032710">
    <property type="entry name" value="NTF2-like_dom_sf"/>
</dbReference>
<dbReference type="Pfam" id="PF14534">
    <property type="entry name" value="DUF4440"/>
    <property type="match status" value="1"/>
</dbReference>
<protein>
    <recommendedName>
        <fullName evidence="2">DUF4440 domain-containing protein</fullName>
    </recommendedName>
</protein>
<accession>A0A0K8QQG2</accession>
<gene>
    <name evidence="3" type="ORF">MBSD_n2444</name>
</gene>
<dbReference type="AlphaFoldDB" id="A0A0K8QQG2"/>
<name>A0A0K8QQG2_9GAMM</name>
<dbReference type="Proteomes" id="UP000253740">
    <property type="component" value="Unassembled WGS sequence"/>
</dbReference>
<keyword evidence="1" id="KW-0732">Signal</keyword>
<organism evidence="3">
    <name type="scientific">Mizugakiibacter sediminis</name>
    <dbReference type="NCBI Taxonomy" id="1475481"/>
    <lineage>
        <taxon>Bacteria</taxon>
        <taxon>Pseudomonadati</taxon>
        <taxon>Pseudomonadota</taxon>
        <taxon>Gammaproteobacteria</taxon>
        <taxon>Lysobacterales</taxon>
        <taxon>Rhodanobacteraceae</taxon>
        <taxon>Mizugakiibacter</taxon>
    </lineage>
</organism>
<dbReference type="InterPro" id="IPR027843">
    <property type="entry name" value="DUF4440"/>
</dbReference>
<dbReference type="EMBL" id="DF970243">
    <property type="protein sequence ID" value="GAP67128.1"/>
    <property type="molecule type" value="Genomic_DNA"/>
</dbReference>
<feature type="signal peptide" evidence="1">
    <location>
        <begin position="1"/>
        <end position="22"/>
    </location>
</feature>
<dbReference type="STRING" id="1475481.GCA_000953855_02493"/>
<dbReference type="RefSeq" id="WP_062537683.1">
    <property type="nucleotide sequence ID" value="NZ_DF970243.1"/>
</dbReference>
<reference evidence="3" key="1">
    <citation type="submission" date="2015-08" db="EMBL/GenBank/DDBJ databases">
        <title>Complete DNA Sequence of Pseudomonas syringae pv. actinidiae, the Causal Agent of Kiwifruit Canker Disease.</title>
        <authorList>
            <person name="Rikkerink E.H.A."/>
            <person name="Fineran P.C."/>
        </authorList>
    </citation>
    <scope>NUCLEOTIDE SEQUENCE</scope>
    <source>
        <strain evidence="3">SkMP5</strain>
    </source>
</reference>
<dbReference type="Gene3D" id="3.10.450.50">
    <property type="match status" value="1"/>
</dbReference>
<evidence type="ECO:0000259" key="2">
    <source>
        <dbReference type="Pfam" id="PF14534"/>
    </source>
</evidence>
<proteinExistence type="predicted"/>
<evidence type="ECO:0000313" key="4">
    <source>
        <dbReference type="Proteomes" id="UP000253740"/>
    </source>
</evidence>
<dbReference type="SUPFAM" id="SSF54427">
    <property type="entry name" value="NTF2-like"/>
    <property type="match status" value="1"/>
</dbReference>
<sequence length="174" mass="18624">MSRIPLPIVALAALLAGAAALARPPAAGAPRIPTVSRAVMRFAGLERELADAVRAHDAARLKQLLAEDFEQRDANAPDVPTPRAPWLAHLPPAFADAALERFAVHDYGDTAVVSFTLTLPADDSRAEAMPTDFVVDVWRKAGERWQLAVRYLGAGDATRAFPGSAPQQAPPKKF</sequence>
<evidence type="ECO:0000256" key="1">
    <source>
        <dbReference type="SAM" id="SignalP"/>
    </source>
</evidence>
<feature type="domain" description="DUF4440" evidence="2">
    <location>
        <begin position="44"/>
        <end position="147"/>
    </location>
</feature>
<dbReference type="OrthoDB" id="121974at2"/>